<reference evidence="1 2" key="1">
    <citation type="submission" date="2014-07" db="EMBL/GenBank/DDBJ databases">
        <authorList>
            <person name="Urmite Genomes Urmite Genomes"/>
        </authorList>
    </citation>
    <scope>NUCLEOTIDE SEQUENCE [LARGE SCALE GENOMIC DNA]</scope>
    <source>
        <strain evidence="1 2">20_BN</strain>
    </source>
</reference>
<sequence length="70" mass="7839">MPLPIALLRQPRRRHYALLDEQRRCRMLLTAEQPPRGANWVEVPEICLQWIGKPVPGAAMTSSTTAAMSG</sequence>
<dbReference type="EMBL" id="CCSF01000001">
    <property type="protein sequence ID" value="CDZ96122.1"/>
    <property type="molecule type" value="Genomic_DNA"/>
</dbReference>
<name>A0A078M0D2_9PSED</name>
<organism evidence="1 2">
    <name type="scientific">Pseudomonas saudiphocaensis</name>
    <dbReference type="NCBI Taxonomy" id="1499686"/>
    <lineage>
        <taxon>Bacteria</taxon>
        <taxon>Pseudomonadati</taxon>
        <taxon>Pseudomonadota</taxon>
        <taxon>Gammaproteobacteria</taxon>
        <taxon>Pseudomonadales</taxon>
        <taxon>Pseudomonadaceae</taxon>
        <taxon>Pseudomonas</taxon>
    </lineage>
</organism>
<dbReference type="OrthoDB" id="6910208at2"/>
<evidence type="ECO:0000313" key="1">
    <source>
        <dbReference type="EMBL" id="CDZ96122.1"/>
    </source>
</evidence>
<evidence type="ECO:0000313" key="2">
    <source>
        <dbReference type="Proteomes" id="UP000053902"/>
    </source>
</evidence>
<dbReference type="Proteomes" id="UP000053902">
    <property type="component" value="Unassembled WGS sequence"/>
</dbReference>
<gene>
    <name evidence="1" type="ORF">BN1079_03477</name>
</gene>
<keyword evidence="2" id="KW-1185">Reference proteome</keyword>
<proteinExistence type="predicted"/>
<dbReference type="HOGENOM" id="CLU_174031_1_0_6"/>
<dbReference type="AlphaFoldDB" id="A0A078M0D2"/>
<protein>
    <submittedName>
        <fullName evidence="1">Uncharacterized protein</fullName>
    </submittedName>
</protein>
<accession>A0A078M0D2</accession>